<accession>L9X6G6</accession>
<evidence type="ECO:0000256" key="1">
    <source>
        <dbReference type="SAM" id="Phobius"/>
    </source>
</evidence>
<proteinExistence type="predicted"/>
<dbReference type="eggNOG" id="arCOG06413">
    <property type="taxonomic scope" value="Archaea"/>
</dbReference>
<name>L9X6G6_9EURY</name>
<dbReference type="EMBL" id="AOHZ01000043">
    <property type="protein sequence ID" value="ELY57011.1"/>
    <property type="molecule type" value="Genomic_DNA"/>
</dbReference>
<evidence type="ECO:0000313" key="4">
    <source>
        <dbReference type="Proteomes" id="UP000011602"/>
    </source>
</evidence>
<feature type="transmembrane region" description="Helical" evidence="1">
    <location>
        <begin position="134"/>
        <end position="153"/>
    </location>
</feature>
<keyword evidence="1" id="KW-1133">Transmembrane helix</keyword>
<dbReference type="AlphaFoldDB" id="L9X6G6"/>
<keyword evidence="1" id="KW-0812">Transmembrane</keyword>
<protein>
    <recommendedName>
        <fullName evidence="2">DUF7978 domain-containing protein</fullName>
    </recommendedName>
</protein>
<gene>
    <name evidence="3" type="ORF">C493_09293</name>
</gene>
<evidence type="ECO:0000313" key="3">
    <source>
        <dbReference type="EMBL" id="ELY57011.1"/>
    </source>
</evidence>
<feature type="transmembrane region" description="Helical" evidence="1">
    <location>
        <begin position="91"/>
        <end position="114"/>
    </location>
</feature>
<comment type="caution">
    <text evidence="3">The sequence shown here is derived from an EMBL/GenBank/DDBJ whole genome shotgun (WGS) entry which is preliminary data.</text>
</comment>
<dbReference type="Proteomes" id="UP000011602">
    <property type="component" value="Unassembled WGS sequence"/>
</dbReference>
<organism evidence="3 4">
    <name type="scientific">Natronolimnohabitans innermongolicus JCM 12255</name>
    <dbReference type="NCBI Taxonomy" id="1227499"/>
    <lineage>
        <taxon>Archaea</taxon>
        <taxon>Methanobacteriati</taxon>
        <taxon>Methanobacteriota</taxon>
        <taxon>Stenosarchaea group</taxon>
        <taxon>Halobacteria</taxon>
        <taxon>Halobacteriales</taxon>
        <taxon>Natrialbaceae</taxon>
        <taxon>Natronolimnohabitans</taxon>
    </lineage>
</organism>
<feature type="domain" description="DUF7978" evidence="2">
    <location>
        <begin position="13"/>
        <end position="155"/>
    </location>
</feature>
<reference evidence="3 4" key="1">
    <citation type="journal article" date="2014" name="PLoS Genet.">
        <title>Phylogenetically driven sequencing of extremely halophilic archaea reveals strategies for static and dynamic osmo-response.</title>
        <authorList>
            <person name="Becker E.A."/>
            <person name="Seitzer P.M."/>
            <person name="Tritt A."/>
            <person name="Larsen D."/>
            <person name="Krusor M."/>
            <person name="Yao A.I."/>
            <person name="Wu D."/>
            <person name="Madern D."/>
            <person name="Eisen J.A."/>
            <person name="Darling A.E."/>
            <person name="Facciotti M.T."/>
        </authorList>
    </citation>
    <scope>NUCLEOTIDE SEQUENCE [LARGE SCALE GENOMIC DNA]</scope>
    <source>
        <strain evidence="3 4">JCM 12255</strain>
    </source>
</reference>
<keyword evidence="1" id="KW-0472">Membrane</keyword>
<keyword evidence="4" id="KW-1185">Reference proteome</keyword>
<dbReference type="Pfam" id="PF25933">
    <property type="entry name" value="DUF7978"/>
    <property type="match status" value="1"/>
</dbReference>
<feature type="transmembrane region" description="Helical" evidence="1">
    <location>
        <begin position="61"/>
        <end position="79"/>
    </location>
</feature>
<evidence type="ECO:0000259" key="2">
    <source>
        <dbReference type="Pfam" id="PF25933"/>
    </source>
</evidence>
<sequence length="156" mass="16284">MLTFVLLLVDSAIELEGEDYLLETVGMVFYNAQFVDTELSDGSTTETITMLSEMGPDFPELAYTLVPVCLLVGAGYLVARGASDNETTAEDGLKVGASVVVGYLPLVLVGTTLFEVSEDVFDATFTAGPATGSAVLLAGLAFPIVLGAIGGYLSQR</sequence>
<dbReference type="InterPro" id="IPR058284">
    <property type="entry name" value="DUF7978"/>
</dbReference>
<dbReference type="STRING" id="1227499.C493_09293"/>